<feature type="region of interest" description="Disordered" evidence="1">
    <location>
        <begin position="129"/>
        <end position="149"/>
    </location>
</feature>
<feature type="compositionally biased region" description="Low complexity" evidence="1">
    <location>
        <begin position="129"/>
        <end position="143"/>
    </location>
</feature>
<keyword evidence="2" id="KW-1133">Transmembrane helix</keyword>
<feature type="transmembrane region" description="Helical" evidence="2">
    <location>
        <begin position="12"/>
        <end position="32"/>
    </location>
</feature>
<proteinExistence type="predicted"/>
<name>A0ABV1K9H8_9PSEU</name>
<reference evidence="3 4" key="1">
    <citation type="submission" date="2024-03" db="EMBL/GenBank/DDBJ databases">
        <title>Draft genome sequence of Pseudonocardia nematodicida JCM 31783.</title>
        <authorList>
            <person name="Butdee W."/>
            <person name="Duangmal K."/>
        </authorList>
    </citation>
    <scope>NUCLEOTIDE SEQUENCE [LARGE SCALE GENOMIC DNA]</scope>
    <source>
        <strain evidence="3 4">JCM 31783</strain>
    </source>
</reference>
<evidence type="ECO:0000256" key="2">
    <source>
        <dbReference type="SAM" id="Phobius"/>
    </source>
</evidence>
<dbReference type="EMBL" id="JBEDNQ010000004">
    <property type="protein sequence ID" value="MEQ3551132.1"/>
    <property type="molecule type" value="Genomic_DNA"/>
</dbReference>
<dbReference type="PANTHER" id="PTHR38468:SF1">
    <property type="entry name" value="SLL0939 PROTEIN"/>
    <property type="match status" value="1"/>
</dbReference>
<keyword evidence="2" id="KW-0472">Membrane</keyword>
<protein>
    <submittedName>
        <fullName evidence="3">DUF1622 domain-containing protein</fullName>
    </submittedName>
</protein>
<evidence type="ECO:0000256" key="1">
    <source>
        <dbReference type="SAM" id="MobiDB-lite"/>
    </source>
</evidence>
<keyword evidence="2" id="KW-0812">Transmembrane</keyword>
<keyword evidence="4" id="KW-1185">Reference proteome</keyword>
<comment type="caution">
    <text evidence="3">The sequence shown here is derived from an EMBL/GenBank/DDBJ whole genome shotgun (WGS) entry which is preliminary data.</text>
</comment>
<dbReference type="RefSeq" id="WP_349298201.1">
    <property type="nucleotide sequence ID" value="NZ_JBEDNQ010000004.1"/>
</dbReference>
<evidence type="ECO:0000313" key="3">
    <source>
        <dbReference type="EMBL" id="MEQ3551132.1"/>
    </source>
</evidence>
<dbReference type="PANTHER" id="PTHR38468">
    <property type="entry name" value="SLL0939 PROTEIN"/>
    <property type="match status" value="1"/>
</dbReference>
<dbReference type="Pfam" id="PF07784">
    <property type="entry name" value="DUF1622"/>
    <property type="match status" value="1"/>
</dbReference>
<dbReference type="Proteomes" id="UP001494902">
    <property type="component" value="Unassembled WGS sequence"/>
</dbReference>
<dbReference type="InterPro" id="IPR012427">
    <property type="entry name" value="DUF1622"/>
</dbReference>
<sequence length="149" mass="15443">MTVAVGMEHVATVFEVVAAAVLVLGLVLAAALSGRVWWRTGSGHTAYRSLRETFGGALLLGLEILVAADLVRTVAVEPTWENVAVLGLIVLIRTFLSFSLEIEIDGVPPWRRALAGGGRQLSAAVSRAAAAGSAASPTPAGPGHHQEAR</sequence>
<evidence type="ECO:0000313" key="4">
    <source>
        <dbReference type="Proteomes" id="UP001494902"/>
    </source>
</evidence>
<accession>A0ABV1K9H8</accession>
<gene>
    <name evidence="3" type="ORF">WIS52_11675</name>
</gene>
<organism evidence="3 4">
    <name type="scientific">Pseudonocardia nematodicida</name>
    <dbReference type="NCBI Taxonomy" id="1206997"/>
    <lineage>
        <taxon>Bacteria</taxon>
        <taxon>Bacillati</taxon>
        <taxon>Actinomycetota</taxon>
        <taxon>Actinomycetes</taxon>
        <taxon>Pseudonocardiales</taxon>
        <taxon>Pseudonocardiaceae</taxon>
        <taxon>Pseudonocardia</taxon>
    </lineage>
</organism>